<keyword evidence="8" id="KW-0233">DNA recombination</keyword>
<evidence type="ECO:0000256" key="8">
    <source>
        <dbReference type="ARBA" id="ARBA00023172"/>
    </source>
</evidence>
<comment type="subcellular location">
    <subcellularLocation>
        <location evidence="1">Nucleus</location>
    </subcellularLocation>
</comment>
<dbReference type="Gene3D" id="3.60.15.10">
    <property type="entry name" value="Ribonuclease Z/Hydroxyacylglutathione hydrolase-like"/>
    <property type="match status" value="1"/>
</dbReference>
<protein>
    <recommendedName>
        <fullName evidence="11">Protein artemis</fullName>
    </recommendedName>
    <alternativeName>
        <fullName evidence="12">DNA cross-link repair 1C protein</fullName>
    </alternativeName>
</protein>
<feature type="compositionally biased region" description="Basic and acidic residues" evidence="13">
    <location>
        <begin position="512"/>
        <end position="531"/>
    </location>
</feature>
<evidence type="ECO:0000256" key="12">
    <source>
        <dbReference type="ARBA" id="ARBA00042677"/>
    </source>
</evidence>
<comment type="caution">
    <text evidence="16">The sequence shown here is derived from an EMBL/GenBank/DDBJ whole genome shotgun (WGS) entry which is preliminary data.</text>
</comment>
<feature type="domain" description="Metallo-beta-lactamase" evidence="15">
    <location>
        <begin position="20"/>
        <end position="148"/>
    </location>
</feature>
<feature type="domain" description="DNA repair metallo-beta-lactamase" evidence="14">
    <location>
        <begin position="418"/>
        <end position="465"/>
    </location>
</feature>
<evidence type="ECO:0000256" key="7">
    <source>
        <dbReference type="ARBA" id="ARBA00022839"/>
    </source>
</evidence>
<dbReference type="GO" id="GO:0005634">
    <property type="term" value="C:nucleus"/>
    <property type="evidence" value="ECO:0007669"/>
    <property type="project" value="UniProtKB-SubCell"/>
</dbReference>
<keyword evidence="6" id="KW-0378">Hydrolase</keyword>
<feature type="region of interest" description="Disordered" evidence="13">
    <location>
        <begin position="661"/>
        <end position="681"/>
    </location>
</feature>
<dbReference type="GO" id="GO:0006310">
    <property type="term" value="P:DNA recombination"/>
    <property type="evidence" value="ECO:0007669"/>
    <property type="project" value="UniProtKB-KW"/>
</dbReference>
<keyword evidence="3" id="KW-0540">Nuclease</keyword>
<evidence type="ECO:0000256" key="6">
    <source>
        <dbReference type="ARBA" id="ARBA00022801"/>
    </source>
</evidence>
<dbReference type="Pfam" id="PF12706">
    <property type="entry name" value="Lactamase_B_2"/>
    <property type="match status" value="1"/>
</dbReference>
<feature type="compositionally biased region" description="Basic and acidic residues" evidence="13">
    <location>
        <begin position="574"/>
        <end position="590"/>
    </location>
</feature>
<feature type="region of interest" description="Disordered" evidence="13">
    <location>
        <begin position="566"/>
        <end position="590"/>
    </location>
</feature>
<sequence>MSTFNGLVAEFPDIRIDFFRKHANAPPPLACFLSHVHSDHLAGLDSLRSPFVYCSAATREILLRLERYPCRINYAQGILEARQQTYRHLGKVLRLKKPLPLETPTIVELQPGHHMQVTLFDANHCPGAVMFLIEGDGKSVLYTGDIRSEPWFVTTLARNPILIEYTCGLKTLDKIYLDTSFISNVPFQTKADGIAELLRKVSRYPNDTVFHIQAWTYGYEEVWIALSKALKSPIHVDDYKMRIYNSLRSRPSEKQSAAEFHIAAGAAALTGHMCGNTPHPGCLTSNQNVRLHSCEKGEMCVEAKRPDVVRIQPIVARLPGGEKLVEAGVGGGGEDLEREAELAFPFQEDLLVLLELISSSDAISEAEQGAIRSILGSMVASGRSLSLNLDASTFREGQSTDLQTALRTLSHRSPSSAQQHTTSNNSTADGLPRVIQFPYSRHSSYPELCHLVKTFKPKDIWPCTVDPEQWVAEDISIKSLFGDCCSGQVFEHDLTMAALAAGPAPVESQAAESERMGLLSRREYSPERDTTSVEVASSPLARPLPRDTSMQQRMVSLLPDSVPLGWQQQASDESQLRDESPCRDTSDSRIDETVTAAQDSIVLARKRRHSELGDAGENQAEACADDSQRTEDSSASAISTRDSLSRREAYCRMLDNATDDGWRPITLLSTDGNHSVADEEL</sequence>
<dbReference type="InterPro" id="IPR011084">
    <property type="entry name" value="DRMBL"/>
</dbReference>
<dbReference type="GO" id="GO:0036297">
    <property type="term" value="P:interstrand cross-link repair"/>
    <property type="evidence" value="ECO:0007669"/>
    <property type="project" value="TreeGrafter"/>
</dbReference>
<evidence type="ECO:0000256" key="5">
    <source>
        <dbReference type="ARBA" id="ARBA00022763"/>
    </source>
</evidence>
<keyword evidence="9" id="KW-0234">DNA repair</keyword>
<evidence type="ECO:0000256" key="4">
    <source>
        <dbReference type="ARBA" id="ARBA00022759"/>
    </source>
</evidence>
<feature type="compositionally biased region" description="Polar residues" evidence="13">
    <location>
        <begin position="408"/>
        <end position="428"/>
    </location>
</feature>
<dbReference type="STRING" id="94208.A0A2S4L1D3"/>
<dbReference type="EMBL" id="PKSG01000349">
    <property type="protein sequence ID" value="POR36254.1"/>
    <property type="molecule type" value="Genomic_DNA"/>
</dbReference>
<feature type="compositionally biased region" description="Polar residues" evidence="13">
    <location>
        <begin position="633"/>
        <end position="642"/>
    </location>
</feature>
<feature type="region of interest" description="Disordered" evidence="13">
    <location>
        <begin position="505"/>
        <end position="548"/>
    </location>
</feature>
<evidence type="ECO:0000259" key="15">
    <source>
        <dbReference type="Pfam" id="PF12706"/>
    </source>
</evidence>
<keyword evidence="10" id="KW-0539">Nucleus</keyword>
<evidence type="ECO:0000256" key="9">
    <source>
        <dbReference type="ARBA" id="ARBA00023204"/>
    </source>
</evidence>
<comment type="similarity">
    <text evidence="2">Belongs to the DNA repair metallo-beta-lactamase (DRMBL) family.</text>
</comment>
<evidence type="ECO:0000256" key="1">
    <source>
        <dbReference type="ARBA" id="ARBA00004123"/>
    </source>
</evidence>
<dbReference type="GO" id="GO:0006303">
    <property type="term" value="P:double-strand break repair via nonhomologous end joining"/>
    <property type="evidence" value="ECO:0007669"/>
    <property type="project" value="TreeGrafter"/>
</dbReference>
<dbReference type="AlphaFoldDB" id="A0A2S4L1D3"/>
<evidence type="ECO:0000256" key="3">
    <source>
        <dbReference type="ARBA" id="ARBA00022722"/>
    </source>
</evidence>
<dbReference type="SUPFAM" id="SSF56281">
    <property type="entry name" value="Metallo-hydrolase/oxidoreductase"/>
    <property type="match status" value="1"/>
</dbReference>
<keyword evidence="17" id="KW-1185">Reference proteome</keyword>
<evidence type="ECO:0000256" key="2">
    <source>
        <dbReference type="ARBA" id="ARBA00010304"/>
    </source>
</evidence>
<evidence type="ECO:0000256" key="13">
    <source>
        <dbReference type="SAM" id="MobiDB-lite"/>
    </source>
</evidence>
<dbReference type="GO" id="GO:0004519">
    <property type="term" value="F:endonuclease activity"/>
    <property type="evidence" value="ECO:0007669"/>
    <property type="project" value="UniProtKB-KW"/>
</dbReference>
<proteinExistence type="inferred from homology"/>
<dbReference type="PANTHER" id="PTHR23240">
    <property type="entry name" value="DNA CROSS-LINK REPAIR PROTEIN PSO2/SNM1-RELATED"/>
    <property type="match status" value="1"/>
</dbReference>
<dbReference type="GO" id="GO:0035312">
    <property type="term" value="F:5'-3' DNA exonuclease activity"/>
    <property type="evidence" value="ECO:0007669"/>
    <property type="project" value="TreeGrafter"/>
</dbReference>
<keyword evidence="4" id="KW-0255">Endonuclease</keyword>
<evidence type="ECO:0000256" key="11">
    <source>
        <dbReference type="ARBA" id="ARBA00039759"/>
    </source>
</evidence>
<feature type="region of interest" description="Disordered" evidence="13">
    <location>
        <begin position="408"/>
        <end position="429"/>
    </location>
</feature>
<dbReference type="GO" id="GO:0000723">
    <property type="term" value="P:telomere maintenance"/>
    <property type="evidence" value="ECO:0007669"/>
    <property type="project" value="TreeGrafter"/>
</dbReference>
<dbReference type="Pfam" id="PF07522">
    <property type="entry name" value="DRMBL"/>
    <property type="match status" value="1"/>
</dbReference>
<reference evidence="16 17" key="1">
    <citation type="submission" date="2018-01" db="EMBL/GenBank/DDBJ databases">
        <title>Harnessing the power of phylogenomics to disentangle the directionality and signatures of interkingdom host jumping in the parasitic fungal genus Tolypocladium.</title>
        <authorList>
            <person name="Quandt C.A."/>
            <person name="Patterson W."/>
            <person name="Spatafora J.W."/>
        </authorList>
    </citation>
    <scope>NUCLEOTIDE SEQUENCE [LARGE SCALE GENOMIC DNA]</scope>
    <source>
        <strain evidence="16 17">NRBC 100945</strain>
    </source>
</reference>
<dbReference type="InterPro" id="IPR036866">
    <property type="entry name" value="RibonucZ/Hydroxyglut_hydro"/>
</dbReference>
<dbReference type="PANTHER" id="PTHR23240:SF8">
    <property type="entry name" value="PROTEIN ARTEMIS"/>
    <property type="match status" value="1"/>
</dbReference>
<evidence type="ECO:0000313" key="16">
    <source>
        <dbReference type="EMBL" id="POR36254.1"/>
    </source>
</evidence>
<dbReference type="GO" id="GO:0003684">
    <property type="term" value="F:damaged DNA binding"/>
    <property type="evidence" value="ECO:0007669"/>
    <property type="project" value="TreeGrafter"/>
</dbReference>
<dbReference type="InterPro" id="IPR001279">
    <property type="entry name" value="Metallo-B-lactamas"/>
</dbReference>
<evidence type="ECO:0000256" key="10">
    <source>
        <dbReference type="ARBA" id="ARBA00023242"/>
    </source>
</evidence>
<keyword evidence="7" id="KW-0269">Exonuclease</keyword>
<name>A0A2S4L1D3_9HYPO</name>
<evidence type="ECO:0000259" key="14">
    <source>
        <dbReference type="Pfam" id="PF07522"/>
    </source>
</evidence>
<dbReference type="OrthoDB" id="5561659at2759"/>
<accession>A0A2S4L1D3</accession>
<dbReference type="Proteomes" id="UP000237481">
    <property type="component" value="Unassembled WGS sequence"/>
</dbReference>
<gene>
    <name evidence="16" type="ORF">TPAR_03549</name>
</gene>
<evidence type="ECO:0000313" key="17">
    <source>
        <dbReference type="Proteomes" id="UP000237481"/>
    </source>
</evidence>
<feature type="region of interest" description="Disordered" evidence="13">
    <location>
        <begin position="609"/>
        <end position="644"/>
    </location>
</feature>
<keyword evidence="5" id="KW-0227">DNA damage</keyword>
<organism evidence="16 17">
    <name type="scientific">Tolypocladium paradoxum</name>
    <dbReference type="NCBI Taxonomy" id="94208"/>
    <lineage>
        <taxon>Eukaryota</taxon>
        <taxon>Fungi</taxon>
        <taxon>Dikarya</taxon>
        <taxon>Ascomycota</taxon>
        <taxon>Pezizomycotina</taxon>
        <taxon>Sordariomycetes</taxon>
        <taxon>Hypocreomycetidae</taxon>
        <taxon>Hypocreales</taxon>
        <taxon>Ophiocordycipitaceae</taxon>
        <taxon>Tolypocladium</taxon>
    </lineage>
</organism>